<feature type="domain" description="HTH araC/xylS-type" evidence="4">
    <location>
        <begin position="232"/>
        <end position="330"/>
    </location>
</feature>
<dbReference type="AlphaFoldDB" id="A0A1N6FQH1"/>
<dbReference type="EMBL" id="FSRA01000001">
    <property type="protein sequence ID" value="SIN97507.1"/>
    <property type="molecule type" value="Genomic_DNA"/>
</dbReference>
<keyword evidence="6" id="KW-1185">Reference proteome</keyword>
<proteinExistence type="predicted"/>
<evidence type="ECO:0000259" key="4">
    <source>
        <dbReference type="PROSITE" id="PS01124"/>
    </source>
</evidence>
<gene>
    <name evidence="5" type="ORF">SAMN04488055_2354</name>
</gene>
<evidence type="ECO:0000256" key="3">
    <source>
        <dbReference type="ARBA" id="ARBA00023163"/>
    </source>
</evidence>
<dbReference type="InterPro" id="IPR053142">
    <property type="entry name" value="PchR_regulatory_protein"/>
</dbReference>
<evidence type="ECO:0000313" key="6">
    <source>
        <dbReference type="Proteomes" id="UP000185003"/>
    </source>
</evidence>
<name>A0A1N6FQH1_9BACT</name>
<evidence type="ECO:0000256" key="2">
    <source>
        <dbReference type="ARBA" id="ARBA00023125"/>
    </source>
</evidence>
<keyword evidence="2 5" id="KW-0238">DNA-binding</keyword>
<dbReference type="RefSeq" id="WP_074239415.1">
    <property type="nucleotide sequence ID" value="NZ_FSRA01000001.1"/>
</dbReference>
<dbReference type="InterPro" id="IPR009057">
    <property type="entry name" value="Homeodomain-like_sf"/>
</dbReference>
<dbReference type="Proteomes" id="UP000185003">
    <property type="component" value="Unassembled WGS sequence"/>
</dbReference>
<dbReference type="PROSITE" id="PS00041">
    <property type="entry name" value="HTH_ARAC_FAMILY_1"/>
    <property type="match status" value="1"/>
</dbReference>
<accession>A0A1N6FQH1</accession>
<reference evidence="5 6" key="1">
    <citation type="submission" date="2016-11" db="EMBL/GenBank/DDBJ databases">
        <authorList>
            <person name="Jaros S."/>
            <person name="Januszkiewicz K."/>
            <person name="Wedrychowicz H."/>
        </authorList>
    </citation>
    <scope>NUCLEOTIDE SEQUENCE [LARGE SCALE GENOMIC DNA]</scope>
    <source>
        <strain evidence="5 6">DSM 24787</strain>
    </source>
</reference>
<organism evidence="5 6">
    <name type="scientific">Chitinophaga niabensis</name>
    <dbReference type="NCBI Taxonomy" id="536979"/>
    <lineage>
        <taxon>Bacteria</taxon>
        <taxon>Pseudomonadati</taxon>
        <taxon>Bacteroidota</taxon>
        <taxon>Chitinophagia</taxon>
        <taxon>Chitinophagales</taxon>
        <taxon>Chitinophagaceae</taxon>
        <taxon>Chitinophaga</taxon>
    </lineage>
</organism>
<dbReference type="STRING" id="536979.SAMN04488055_2354"/>
<dbReference type="PANTHER" id="PTHR47893">
    <property type="entry name" value="REGULATORY PROTEIN PCHR"/>
    <property type="match status" value="1"/>
</dbReference>
<keyword evidence="1" id="KW-0805">Transcription regulation</keyword>
<sequence length="331" mass="37828">MPVTIKDDSQGVLYHSDESFEAATYNSPVFAESVHKLEFGFGKAQFNEMHFDGIMLGFGSMGVYQRLHIEGKDFLQRIGMHFMLKGEVTANISGIAKNIRTSSHQHNIFYNPEMEESLQIEPQPEMKIFGLSFMSDKFVQIAANNGPILDRMAERVENRKPVYYSKGYLITPRMLQVIDEVRNCHFTGGLKKLFLQSKSIELLALQCEQIEIEGRKSPEVQKISRTDEERIYHARDLLLAHAQDPLSLTDLARKAGINEFKLKSGFKKVFDNTVFGYLSDYRLDQAKQMMREGTFSFTDIADELGYSSLQHFSNAFRKKFGQSPSEVKKGM</sequence>
<dbReference type="InterPro" id="IPR018062">
    <property type="entry name" value="HTH_AraC-typ_CS"/>
</dbReference>
<dbReference type="Gene3D" id="1.10.10.60">
    <property type="entry name" value="Homeodomain-like"/>
    <property type="match status" value="1"/>
</dbReference>
<dbReference type="GO" id="GO:0043565">
    <property type="term" value="F:sequence-specific DNA binding"/>
    <property type="evidence" value="ECO:0007669"/>
    <property type="project" value="InterPro"/>
</dbReference>
<evidence type="ECO:0000313" key="5">
    <source>
        <dbReference type="EMBL" id="SIN97507.1"/>
    </source>
</evidence>
<dbReference type="GO" id="GO:0003700">
    <property type="term" value="F:DNA-binding transcription factor activity"/>
    <property type="evidence" value="ECO:0007669"/>
    <property type="project" value="InterPro"/>
</dbReference>
<protein>
    <submittedName>
        <fullName evidence="5">AraC-type DNA-binding protein</fullName>
    </submittedName>
</protein>
<dbReference type="SUPFAM" id="SSF46689">
    <property type="entry name" value="Homeodomain-like"/>
    <property type="match status" value="2"/>
</dbReference>
<dbReference type="OrthoDB" id="799767at2"/>
<dbReference type="PANTHER" id="PTHR47893:SF1">
    <property type="entry name" value="REGULATORY PROTEIN PCHR"/>
    <property type="match status" value="1"/>
</dbReference>
<dbReference type="InterPro" id="IPR018060">
    <property type="entry name" value="HTH_AraC"/>
</dbReference>
<dbReference type="InterPro" id="IPR020449">
    <property type="entry name" value="Tscrpt_reg_AraC-type_HTH"/>
</dbReference>
<evidence type="ECO:0000256" key="1">
    <source>
        <dbReference type="ARBA" id="ARBA00023015"/>
    </source>
</evidence>
<dbReference type="Pfam" id="PF12833">
    <property type="entry name" value="HTH_18"/>
    <property type="match status" value="1"/>
</dbReference>
<dbReference type="PROSITE" id="PS01124">
    <property type="entry name" value="HTH_ARAC_FAMILY_2"/>
    <property type="match status" value="1"/>
</dbReference>
<keyword evidence="3" id="KW-0804">Transcription</keyword>
<dbReference type="SMART" id="SM00342">
    <property type="entry name" value="HTH_ARAC"/>
    <property type="match status" value="1"/>
</dbReference>
<dbReference type="PRINTS" id="PR00032">
    <property type="entry name" value="HTHARAC"/>
</dbReference>